<dbReference type="Proteomes" id="UP000319502">
    <property type="component" value="Unassembled WGS sequence"/>
</dbReference>
<proteinExistence type="predicted"/>
<protein>
    <submittedName>
        <fullName evidence="7">TetR/AcrR family transcriptional regulator</fullName>
    </submittedName>
</protein>
<reference evidence="7 8" key="1">
    <citation type="submission" date="2019-07" db="EMBL/GenBank/DDBJ databases">
        <title>The pathways for chlorine oxyanion respiration interact through the shared metabolite chlorate.</title>
        <authorList>
            <person name="Barnum T.P."/>
            <person name="Cheng Y."/>
            <person name="Hill K.A."/>
            <person name="Lucas L.N."/>
            <person name="Carlson H.K."/>
            <person name="Coates J.D."/>
        </authorList>
    </citation>
    <scope>NUCLEOTIDE SEQUENCE [LARGE SCALE GENOMIC DNA]</scope>
    <source>
        <strain evidence="7 8">SFB-3</strain>
    </source>
</reference>
<name>A0A557R081_9RHOO</name>
<dbReference type="PROSITE" id="PS50977">
    <property type="entry name" value="HTH_TETR_2"/>
    <property type="match status" value="1"/>
</dbReference>
<keyword evidence="1" id="KW-0678">Repressor</keyword>
<dbReference type="InterPro" id="IPR001647">
    <property type="entry name" value="HTH_TetR"/>
</dbReference>
<comment type="caution">
    <text evidence="7">The sequence shown here is derived from an EMBL/GenBank/DDBJ whole genome shotgun (WGS) entry which is preliminary data.</text>
</comment>
<dbReference type="SUPFAM" id="SSF48498">
    <property type="entry name" value="Tetracyclin repressor-like, C-terminal domain"/>
    <property type="match status" value="1"/>
</dbReference>
<dbReference type="PANTHER" id="PTHR30055">
    <property type="entry name" value="HTH-TYPE TRANSCRIPTIONAL REGULATOR RUTR"/>
    <property type="match status" value="1"/>
</dbReference>
<evidence type="ECO:0000256" key="4">
    <source>
        <dbReference type="ARBA" id="ARBA00023163"/>
    </source>
</evidence>
<dbReference type="Gene3D" id="1.10.10.60">
    <property type="entry name" value="Homeodomain-like"/>
    <property type="match status" value="1"/>
</dbReference>
<dbReference type="AlphaFoldDB" id="A0A557R081"/>
<dbReference type="InterPro" id="IPR009057">
    <property type="entry name" value="Homeodomain-like_sf"/>
</dbReference>
<dbReference type="InterPro" id="IPR050109">
    <property type="entry name" value="HTH-type_TetR-like_transc_reg"/>
</dbReference>
<dbReference type="Gene3D" id="1.10.357.10">
    <property type="entry name" value="Tetracycline Repressor, domain 2"/>
    <property type="match status" value="1"/>
</dbReference>
<keyword evidence="3 5" id="KW-0238">DNA-binding</keyword>
<dbReference type="PRINTS" id="PR00455">
    <property type="entry name" value="HTHTETR"/>
</dbReference>
<dbReference type="SUPFAM" id="SSF46689">
    <property type="entry name" value="Homeodomain-like"/>
    <property type="match status" value="1"/>
</dbReference>
<evidence type="ECO:0000313" key="8">
    <source>
        <dbReference type="Proteomes" id="UP000319502"/>
    </source>
</evidence>
<dbReference type="RefSeq" id="WP_144308104.1">
    <property type="nucleotide sequence ID" value="NZ_VMNK01000003.1"/>
</dbReference>
<dbReference type="GO" id="GO:0003700">
    <property type="term" value="F:DNA-binding transcription factor activity"/>
    <property type="evidence" value="ECO:0007669"/>
    <property type="project" value="TreeGrafter"/>
</dbReference>
<gene>
    <name evidence="7" type="ORF">FHP91_02570</name>
</gene>
<evidence type="ECO:0000256" key="2">
    <source>
        <dbReference type="ARBA" id="ARBA00023015"/>
    </source>
</evidence>
<evidence type="ECO:0000259" key="6">
    <source>
        <dbReference type="PROSITE" id="PS50977"/>
    </source>
</evidence>
<dbReference type="Pfam" id="PF17932">
    <property type="entry name" value="TetR_C_24"/>
    <property type="match status" value="1"/>
</dbReference>
<dbReference type="EMBL" id="VMNK01000003">
    <property type="protein sequence ID" value="TVO58567.1"/>
    <property type="molecule type" value="Genomic_DNA"/>
</dbReference>
<evidence type="ECO:0000256" key="5">
    <source>
        <dbReference type="PROSITE-ProRule" id="PRU00335"/>
    </source>
</evidence>
<dbReference type="InterPro" id="IPR036271">
    <property type="entry name" value="Tet_transcr_reg_TetR-rel_C_sf"/>
</dbReference>
<evidence type="ECO:0000256" key="3">
    <source>
        <dbReference type="ARBA" id="ARBA00023125"/>
    </source>
</evidence>
<sequence length="209" mass="22898">MARTKAATHDQQRQAILDMAAKLFADKGFHATSMSQLAAACGVSKPLLYHYAKDKAEMLFSVADSYMDTLEALVDTVEAEQLPPDAHLKRLIARFLETYANAHNQHRVLVQDVRHLDDAPRQQVADKERAVVAAFARAIAAVEPRVSEKGLDKVVAMILFGMMNWTFTWLRANGPLTYEDMAPLVTGILLNGVHGTLGAASKKTNNAPG</sequence>
<keyword evidence="8" id="KW-1185">Reference proteome</keyword>
<evidence type="ECO:0000313" key="7">
    <source>
        <dbReference type="EMBL" id="TVO58567.1"/>
    </source>
</evidence>
<keyword evidence="4" id="KW-0804">Transcription</keyword>
<dbReference type="GO" id="GO:0000976">
    <property type="term" value="F:transcription cis-regulatory region binding"/>
    <property type="evidence" value="ECO:0007669"/>
    <property type="project" value="TreeGrafter"/>
</dbReference>
<accession>A0A557R081</accession>
<dbReference type="InterPro" id="IPR041490">
    <property type="entry name" value="KstR2_TetR_C"/>
</dbReference>
<evidence type="ECO:0000256" key="1">
    <source>
        <dbReference type="ARBA" id="ARBA00022491"/>
    </source>
</evidence>
<keyword evidence="2" id="KW-0805">Transcription regulation</keyword>
<dbReference type="FunFam" id="1.10.10.60:FF:000141">
    <property type="entry name" value="TetR family transcriptional regulator"/>
    <property type="match status" value="1"/>
</dbReference>
<feature type="domain" description="HTH tetR-type" evidence="6">
    <location>
        <begin position="10"/>
        <end position="70"/>
    </location>
</feature>
<dbReference type="PANTHER" id="PTHR30055:SF175">
    <property type="entry name" value="HTH-TYPE TRANSCRIPTIONAL REPRESSOR KSTR2"/>
    <property type="match status" value="1"/>
</dbReference>
<dbReference type="OrthoDB" id="9809772at2"/>
<organism evidence="7 8">
    <name type="scientific">Denitromonas halophila</name>
    <dbReference type="NCBI Taxonomy" id="1629404"/>
    <lineage>
        <taxon>Bacteria</taxon>
        <taxon>Pseudomonadati</taxon>
        <taxon>Pseudomonadota</taxon>
        <taxon>Betaproteobacteria</taxon>
        <taxon>Rhodocyclales</taxon>
        <taxon>Zoogloeaceae</taxon>
        <taxon>Denitromonas</taxon>
    </lineage>
</organism>
<feature type="DNA-binding region" description="H-T-H motif" evidence="5">
    <location>
        <begin position="33"/>
        <end position="52"/>
    </location>
</feature>
<dbReference type="Pfam" id="PF00440">
    <property type="entry name" value="TetR_N"/>
    <property type="match status" value="1"/>
</dbReference>